<name>A0ABR2T6Q4_9ROSI</name>
<proteinExistence type="predicted"/>
<dbReference type="EMBL" id="JBBPBN010000008">
    <property type="protein sequence ID" value="KAK9033005.1"/>
    <property type="molecule type" value="Genomic_DNA"/>
</dbReference>
<keyword evidence="2" id="KW-1185">Reference proteome</keyword>
<sequence>MDEFAEEIVVDSDGEGIEDTRMLDHGEEVSDEQFVQKGKDPNATKSIFELIEVDNLYIFSDGERDLRTSTTGGTIVSDLPFSKIQSLAIPIKGRTLAIDLVGDEGQFPTTVTSANYDETLLGVPTLGSKSMELDEQSKILHLDMNDYHGSGFTSFKLIQLWKKFRGSGKPPAHLGYSRA</sequence>
<dbReference type="Proteomes" id="UP001396334">
    <property type="component" value="Unassembled WGS sequence"/>
</dbReference>
<accession>A0ABR2T6Q4</accession>
<organism evidence="1 2">
    <name type="scientific">Hibiscus sabdariffa</name>
    <name type="common">roselle</name>
    <dbReference type="NCBI Taxonomy" id="183260"/>
    <lineage>
        <taxon>Eukaryota</taxon>
        <taxon>Viridiplantae</taxon>
        <taxon>Streptophyta</taxon>
        <taxon>Embryophyta</taxon>
        <taxon>Tracheophyta</taxon>
        <taxon>Spermatophyta</taxon>
        <taxon>Magnoliopsida</taxon>
        <taxon>eudicotyledons</taxon>
        <taxon>Gunneridae</taxon>
        <taxon>Pentapetalae</taxon>
        <taxon>rosids</taxon>
        <taxon>malvids</taxon>
        <taxon>Malvales</taxon>
        <taxon>Malvaceae</taxon>
        <taxon>Malvoideae</taxon>
        <taxon>Hibiscus</taxon>
    </lineage>
</organism>
<comment type="caution">
    <text evidence="1">The sequence shown here is derived from an EMBL/GenBank/DDBJ whole genome shotgun (WGS) entry which is preliminary data.</text>
</comment>
<evidence type="ECO:0000313" key="2">
    <source>
        <dbReference type="Proteomes" id="UP001396334"/>
    </source>
</evidence>
<reference evidence="1 2" key="1">
    <citation type="journal article" date="2024" name="G3 (Bethesda)">
        <title>Genome assembly of Hibiscus sabdariffa L. provides insights into metabolisms of medicinal natural products.</title>
        <authorList>
            <person name="Kim T."/>
        </authorList>
    </citation>
    <scope>NUCLEOTIDE SEQUENCE [LARGE SCALE GENOMIC DNA]</scope>
    <source>
        <strain evidence="1">TK-2024</strain>
        <tissue evidence="1">Old leaves</tissue>
    </source>
</reference>
<protein>
    <submittedName>
        <fullName evidence="1">Uncharacterized protein</fullName>
    </submittedName>
</protein>
<dbReference type="InterPro" id="IPR018203">
    <property type="entry name" value="GDP_dissociation_inhibitor"/>
</dbReference>
<evidence type="ECO:0000313" key="1">
    <source>
        <dbReference type="EMBL" id="KAK9033005.1"/>
    </source>
</evidence>
<gene>
    <name evidence="1" type="ORF">V6N11_018045</name>
</gene>
<dbReference type="Pfam" id="PF00996">
    <property type="entry name" value="GDI"/>
    <property type="match status" value="1"/>
</dbReference>